<dbReference type="EMBL" id="JANRHA010000002">
    <property type="protein sequence ID" value="MDG3013839.1"/>
    <property type="molecule type" value="Genomic_DNA"/>
</dbReference>
<evidence type="ECO:0000313" key="1">
    <source>
        <dbReference type="EMBL" id="MDG3013839.1"/>
    </source>
</evidence>
<dbReference type="RefSeq" id="WP_332519323.1">
    <property type="nucleotide sequence ID" value="NZ_JANRHA010000002.1"/>
</dbReference>
<comment type="caution">
    <text evidence="1">The sequence shown here is derived from an EMBL/GenBank/DDBJ whole genome shotgun (WGS) entry which is preliminary data.</text>
</comment>
<proteinExistence type="predicted"/>
<gene>
    <name evidence="1" type="ORF">NVS88_04620</name>
</gene>
<keyword evidence="2" id="KW-1185">Reference proteome</keyword>
<accession>A0A9X4LX45</accession>
<evidence type="ECO:0000313" key="2">
    <source>
        <dbReference type="Proteomes" id="UP001152755"/>
    </source>
</evidence>
<dbReference type="AlphaFoldDB" id="A0A9X4LX45"/>
<protein>
    <submittedName>
        <fullName evidence="1">Uncharacterized protein</fullName>
    </submittedName>
</protein>
<reference evidence="1" key="1">
    <citation type="submission" date="2022-08" db="EMBL/GenBank/DDBJ databases">
        <title>Genome analysis of Corynebacteriales strain.</title>
        <authorList>
            <person name="Lee S.D."/>
        </authorList>
    </citation>
    <scope>NUCLEOTIDE SEQUENCE</scope>
    <source>
        <strain evidence="1">D3-21</strain>
    </source>
</reference>
<name>A0A9X4LX45_9ACTN</name>
<organism evidence="1 2">
    <name type="scientific">Speluncibacter jeojiensis</name>
    <dbReference type="NCBI Taxonomy" id="2710754"/>
    <lineage>
        <taxon>Bacteria</taxon>
        <taxon>Bacillati</taxon>
        <taxon>Actinomycetota</taxon>
        <taxon>Actinomycetes</taxon>
        <taxon>Mycobacteriales</taxon>
        <taxon>Speluncibacteraceae</taxon>
        <taxon>Speluncibacter</taxon>
    </lineage>
</organism>
<sequence>MTLHRDDTSPAATWTFHCDVCEHRFTSAGTGQAQAVADATTNGWIVSNMTLCPGCAAARDHA</sequence>
<dbReference type="Proteomes" id="UP001152755">
    <property type="component" value="Unassembled WGS sequence"/>
</dbReference>